<keyword evidence="8 9" id="KW-0472">Membrane</keyword>
<dbReference type="PANTHER" id="PTHR43528:SF1">
    <property type="entry name" value="ALPHA-KETOGLUTARATE PERMEASE"/>
    <property type="match status" value="1"/>
</dbReference>
<keyword evidence="3" id="KW-0813">Transport</keyword>
<dbReference type="InterPro" id="IPR036259">
    <property type="entry name" value="MFS_trans_sf"/>
</dbReference>
<dbReference type="PANTHER" id="PTHR43528">
    <property type="entry name" value="ALPHA-KETOGLUTARATE PERMEASE"/>
    <property type="match status" value="1"/>
</dbReference>
<evidence type="ECO:0000256" key="8">
    <source>
        <dbReference type="ARBA" id="ARBA00023136"/>
    </source>
</evidence>
<dbReference type="InterPro" id="IPR020846">
    <property type="entry name" value="MFS_dom"/>
</dbReference>
<keyword evidence="12" id="KW-1185">Reference proteome</keyword>
<feature type="transmembrane region" description="Helical" evidence="9">
    <location>
        <begin position="94"/>
        <end position="118"/>
    </location>
</feature>
<feature type="transmembrane region" description="Helical" evidence="9">
    <location>
        <begin position="353"/>
        <end position="371"/>
    </location>
</feature>
<evidence type="ECO:0000256" key="6">
    <source>
        <dbReference type="ARBA" id="ARBA00022847"/>
    </source>
</evidence>
<comment type="subcellular location">
    <subcellularLocation>
        <location evidence="1">Cell membrane</location>
        <topology evidence="1">Multi-pass membrane protein</topology>
    </subcellularLocation>
</comment>
<sequence length="477" mass="50913">MDPSIAGPLPRGASASTLLKVGHRPTYRLKGEIVNQHAAPRATTEPPGAARKKEAKKATWVAVFGTFVEYYDFSVYGYVAATIAMAFFPAGNTAAALLNSFAIFGLAFVARPVGAWVFGHLGDTRGRRTALIATITLMGIASGITGLLPVYAQIGLAAPALLVMMRFLQGFSAGGEIGGAAAYIREWASPGRRAFYISFIPSFANLGKGLAAGVAAIMATSLSADQMVSWGWRVPFLLAIPLAFAVIWMRLHIEDSPEFRELQRSSETAPVRKTPLRTIFRKHPAALLKVTLIATVQTTGTYVGTVFVATYFSEFLGFTSGQASTIVLLAVLFAALLIPVAGLLGNRLGGRRILLICYAAYVLVTLPEFFLMQQHSFGLALLGLMIGILPYALCQVGTYSTMPELYPTDVRHTGISFGHSTGSVIGGGLMPYLSTYLIGATGNTYMPAFLLILAGLVGLVTVGVFVRKNPDGSHLYR</sequence>
<proteinExistence type="inferred from homology"/>
<dbReference type="InterPro" id="IPR051084">
    <property type="entry name" value="H+-coupled_symporters"/>
</dbReference>
<feature type="transmembrane region" description="Helical" evidence="9">
    <location>
        <begin position="130"/>
        <end position="154"/>
    </location>
</feature>
<evidence type="ECO:0000256" key="3">
    <source>
        <dbReference type="ARBA" id="ARBA00022448"/>
    </source>
</evidence>
<feature type="transmembrane region" description="Helical" evidence="9">
    <location>
        <begin position="195"/>
        <end position="218"/>
    </location>
</feature>
<feature type="transmembrane region" description="Helical" evidence="9">
    <location>
        <begin position="377"/>
        <end position="394"/>
    </location>
</feature>
<feature type="transmembrane region" description="Helical" evidence="9">
    <location>
        <begin position="415"/>
        <end position="433"/>
    </location>
</feature>
<dbReference type="InterPro" id="IPR011701">
    <property type="entry name" value="MFS"/>
</dbReference>
<dbReference type="SUPFAM" id="SSF103473">
    <property type="entry name" value="MFS general substrate transporter"/>
    <property type="match status" value="1"/>
</dbReference>
<reference evidence="11 12" key="1">
    <citation type="submission" date="2020-10" db="EMBL/GenBank/DDBJ databases">
        <title>Draft genome and description of Brachybacterium epidermidis sp nov.</title>
        <authorList>
            <person name="Boxberger M."/>
            <person name="La Scola B."/>
        </authorList>
    </citation>
    <scope>NUCLEOTIDE SEQUENCE [LARGE SCALE GENOMIC DNA]</scope>
    <source>
        <strain evidence="11 12">Marseille-Q2903</strain>
    </source>
</reference>
<evidence type="ECO:0000256" key="5">
    <source>
        <dbReference type="ARBA" id="ARBA00022692"/>
    </source>
</evidence>
<organism evidence="11 12">
    <name type="scientific">Brachybacterium epidermidis</name>
    <dbReference type="NCBI Taxonomy" id="2781983"/>
    <lineage>
        <taxon>Bacteria</taxon>
        <taxon>Bacillati</taxon>
        <taxon>Actinomycetota</taxon>
        <taxon>Actinomycetes</taxon>
        <taxon>Micrococcales</taxon>
        <taxon>Dermabacteraceae</taxon>
        <taxon>Brachybacterium</taxon>
    </lineage>
</organism>
<dbReference type="PROSITE" id="PS00217">
    <property type="entry name" value="SUGAR_TRANSPORT_2"/>
    <property type="match status" value="1"/>
</dbReference>
<dbReference type="InterPro" id="IPR005829">
    <property type="entry name" value="Sugar_transporter_CS"/>
</dbReference>
<feature type="transmembrane region" description="Helical" evidence="9">
    <location>
        <begin position="445"/>
        <end position="466"/>
    </location>
</feature>
<accession>A0ABR9W1G8</accession>
<evidence type="ECO:0000313" key="11">
    <source>
        <dbReference type="EMBL" id="MBE9404281.1"/>
    </source>
</evidence>
<evidence type="ECO:0000256" key="9">
    <source>
        <dbReference type="SAM" id="Phobius"/>
    </source>
</evidence>
<keyword evidence="6" id="KW-0769">Symport</keyword>
<name>A0ABR9W1G8_9MICO</name>
<evidence type="ECO:0000256" key="1">
    <source>
        <dbReference type="ARBA" id="ARBA00004651"/>
    </source>
</evidence>
<feature type="transmembrane region" description="Helical" evidence="9">
    <location>
        <begin position="230"/>
        <end position="251"/>
    </location>
</feature>
<keyword evidence="7 9" id="KW-1133">Transmembrane helix</keyword>
<comment type="similarity">
    <text evidence="2">Belongs to the major facilitator superfamily. Metabolite:H+ Symporter (MHS) family (TC 2.A.1.6) family.</text>
</comment>
<feature type="transmembrane region" description="Helical" evidence="9">
    <location>
        <begin position="286"/>
        <end position="312"/>
    </location>
</feature>
<dbReference type="PROSITE" id="PS50850">
    <property type="entry name" value="MFS"/>
    <property type="match status" value="1"/>
</dbReference>
<dbReference type="EMBL" id="JADEYR010000008">
    <property type="protein sequence ID" value="MBE9404281.1"/>
    <property type="molecule type" value="Genomic_DNA"/>
</dbReference>
<feature type="transmembrane region" description="Helical" evidence="9">
    <location>
        <begin position="160"/>
        <end position="183"/>
    </location>
</feature>
<evidence type="ECO:0000259" key="10">
    <source>
        <dbReference type="PROSITE" id="PS50850"/>
    </source>
</evidence>
<feature type="transmembrane region" description="Helical" evidence="9">
    <location>
        <begin position="324"/>
        <end position="346"/>
    </location>
</feature>
<feature type="transmembrane region" description="Helical" evidence="9">
    <location>
        <begin position="60"/>
        <end position="88"/>
    </location>
</feature>
<keyword evidence="4" id="KW-1003">Cell membrane</keyword>
<evidence type="ECO:0000256" key="7">
    <source>
        <dbReference type="ARBA" id="ARBA00022989"/>
    </source>
</evidence>
<evidence type="ECO:0000313" key="12">
    <source>
        <dbReference type="Proteomes" id="UP000644727"/>
    </source>
</evidence>
<feature type="domain" description="Major facilitator superfamily (MFS) profile" evidence="10">
    <location>
        <begin position="58"/>
        <end position="470"/>
    </location>
</feature>
<comment type="caution">
    <text evidence="11">The sequence shown here is derived from an EMBL/GenBank/DDBJ whole genome shotgun (WGS) entry which is preliminary data.</text>
</comment>
<keyword evidence="5 9" id="KW-0812">Transmembrane</keyword>
<evidence type="ECO:0000256" key="2">
    <source>
        <dbReference type="ARBA" id="ARBA00008240"/>
    </source>
</evidence>
<dbReference type="Pfam" id="PF07690">
    <property type="entry name" value="MFS_1"/>
    <property type="match status" value="1"/>
</dbReference>
<dbReference type="Gene3D" id="1.20.1250.20">
    <property type="entry name" value="MFS general substrate transporter like domains"/>
    <property type="match status" value="2"/>
</dbReference>
<evidence type="ECO:0000256" key="4">
    <source>
        <dbReference type="ARBA" id="ARBA00022475"/>
    </source>
</evidence>
<gene>
    <name evidence="11" type="ORF">IOE58_08820</name>
</gene>
<dbReference type="Proteomes" id="UP000644727">
    <property type="component" value="Unassembled WGS sequence"/>
</dbReference>
<protein>
    <submittedName>
        <fullName evidence="11">MFS transporter</fullName>
    </submittedName>
</protein>